<dbReference type="SMART" id="SM00822">
    <property type="entry name" value="PKS_KR"/>
    <property type="match status" value="1"/>
</dbReference>
<comment type="caution">
    <text evidence="3">The sequence shown here is derived from an EMBL/GenBank/DDBJ whole genome shotgun (WGS) entry which is preliminary data.</text>
</comment>
<dbReference type="PANTHER" id="PTHR42879:SF2">
    <property type="entry name" value="3-OXOACYL-[ACYL-CARRIER-PROTEIN] REDUCTASE FABG"/>
    <property type="match status" value="1"/>
</dbReference>
<accession>A0ABS6VVZ6</accession>
<dbReference type="NCBIfam" id="NF005559">
    <property type="entry name" value="PRK07231.1"/>
    <property type="match status" value="1"/>
</dbReference>
<gene>
    <name evidence="3" type="ORF">KXJ70_16975</name>
</gene>
<sequence length="249" mass="25630">MNKIAVVTGGASGIGAAICRYLARDGADIAIWDLNEEAMASVAEEVRALGRKALCCRVDVSDRAVVTAAANEVRKELGPVSILVNSAGIHATGPFMEMTDEAWDRVMTINLKGTFICTQVVAADMIAANWGRIINISSSSTQTGSPGMAHYVASKGGVIGFTKALAVELGGNGITVNNVPPGSVDTPMLRALEAKGGLPGGVDAIAARNPVKRIGQPNDMAAAVAFLASEDAGYITGHTLSVNGGRYMS</sequence>
<dbReference type="PROSITE" id="PS00061">
    <property type="entry name" value="ADH_SHORT"/>
    <property type="match status" value="1"/>
</dbReference>
<protein>
    <submittedName>
        <fullName evidence="3">SDR family oxidoreductase</fullName>
    </submittedName>
</protein>
<dbReference type="InterPro" id="IPR057326">
    <property type="entry name" value="KR_dom"/>
</dbReference>
<evidence type="ECO:0000313" key="3">
    <source>
        <dbReference type="EMBL" id="MBW2942493.1"/>
    </source>
</evidence>
<evidence type="ECO:0000259" key="2">
    <source>
        <dbReference type="SMART" id="SM00822"/>
    </source>
</evidence>
<comment type="similarity">
    <text evidence="1">Belongs to the short-chain dehydrogenases/reductases (SDR) family.</text>
</comment>
<proteinExistence type="inferred from homology"/>
<feature type="domain" description="Ketoreductase" evidence="2">
    <location>
        <begin position="3"/>
        <end position="182"/>
    </location>
</feature>
<dbReference type="Pfam" id="PF00106">
    <property type="entry name" value="adh_short"/>
    <property type="match status" value="1"/>
</dbReference>
<dbReference type="PANTHER" id="PTHR42879">
    <property type="entry name" value="3-OXOACYL-(ACYL-CARRIER-PROTEIN) REDUCTASE"/>
    <property type="match status" value="1"/>
</dbReference>
<dbReference type="RefSeq" id="WP_219044740.1">
    <property type="nucleotide sequence ID" value="NZ_JAHWDQ010000006.1"/>
</dbReference>
<organism evidence="3 4">
    <name type="scientific">Zhongshania aquimaris</name>
    <dbReference type="NCBI Taxonomy" id="2857107"/>
    <lineage>
        <taxon>Bacteria</taxon>
        <taxon>Pseudomonadati</taxon>
        <taxon>Pseudomonadota</taxon>
        <taxon>Gammaproteobacteria</taxon>
        <taxon>Cellvibrionales</taxon>
        <taxon>Spongiibacteraceae</taxon>
        <taxon>Zhongshania</taxon>
    </lineage>
</organism>
<reference evidence="3" key="1">
    <citation type="submission" date="2021-07" db="EMBL/GenBank/DDBJ databases">
        <title>Zhongshania sp. CAU 1632 isolated from seawater.</title>
        <authorList>
            <person name="Kim W."/>
        </authorList>
    </citation>
    <scope>NUCLEOTIDE SEQUENCE</scope>
    <source>
        <strain evidence="3">CAU 1632</strain>
    </source>
</reference>
<name>A0ABS6VVZ6_9GAMM</name>
<dbReference type="EMBL" id="JAHWDQ010000006">
    <property type="protein sequence ID" value="MBW2942493.1"/>
    <property type="molecule type" value="Genomic_DNA"/>
</dbReference>
<dbReference type="InterPro" id="IPR020904">
    <property type="entry name" value="Sc_DH/Rdtase_CS"/>
</dbReference>
<evidence type="ECO:0000313" key="4">
    <source>
        <dbReference type="Proteomes" id="UP001166291"/>
    </source>
</evidence>
<dbReference type="InterPro" id="IPR002347">
    <property type="entry name" value="SDR_fam"/>
</dbReference>
<dbReference type="NCBIfam" id="NF009466">
    <property type="entry name" value="PRK12826.1-2"/>
    <property type="match status" value="1"/>
</dbReference>
<keyword evidence="4" id="KW-1185">Reference proteome</keyword>
<dbReference type="InterPro" id="IPR050259">
    <property type="entry name" value="SDR"/>
</dbReference>
<evidence type="ECO:0000256" key="1">
    <source>
        <dbReference type="ARBA" id="ARBA00006484"/>
    </source>
</evidence>
<dbReference type="Proteomes" id="UP001166291">
    <property type="component" value="Unassembled WGS sequence"/>
</dbReference>